<organism evidence="1 2">
    <name type="scientific">Pseudodesulfovibrio hydrargyri</name>
    <dbReference type="NCBI Taxonomy" id="2125990"/>
    <lineage>
        <taxon>Bacteria</taxon>
        <taxon>Pseudomonadati</taxon>
        <taxon>Thermodesulfobacteriota</taxon>
        <taxon>Desulfovibrionia</taxon>
        <taxon>Desulfovibrionales</taxon>
        <taxon>Desulfovibrionaceae</taxon>
    </lineage>
</organism>
<evidence type="ECO:0000313" key="1">
    <source>
        <dbReference type="EMBL" id="OIQ49345.1"/>
    </source>
</evidence>
<dbReference type="AlphaFoldDB" id="A0A1J5NC80"/>
<accession>A0A1J5NC80</accession>
<dbReference type="RefSeq" id="WP_071544873.1">
    <property type="nucleotide sequence ID" value="NZ_LKAQ01000004.1"/>
</dbReference>
<reference evidence="1 2" key="1">
    <citation type="submission" date="2015-09" db="EMBL/GenBank/DDBJ databases">
        <title>Genome of Desulfovibrio dechloracetivorans BerOc1, a mercury methylating strain isolated from highly hydrocarbons and metals contaminated coastal sediments.</title>
        <authorList>
            <person name="Goni Urriza M."/>
            <person name="Gassie C."/>
            <person name="Bouchez O."/>
            <person name="Klopp C."/>
            <person name="Ranchou-Peyruse A."/>
            <person name="Remy G."/>
        </authorList>
    </citation>
    <scope>NUCLEOTIDE SEQUENCE [LARGE SCALE GENOMIC DNA]</scope>
    <source>
        <strain evidence="1 2">BerOc1</strain>
    </source>
</reference>
<dbReference type="Proteomes" id="UP000181901">
    <property type="component" value="Unassembled WGS sequence"/>
</dbReference>
<evidence type="ECO:0000313" key="2">
    <source>
        <dbReference type="Proteomes" id="UP000181901"/>
    </source>
</evidence>
<name>A0A1J5NC80_9BACT</name>
<dbReference type="EMBL" id="LKAQ01000004">
    <property type="protein sequence ID" value="OIQ49345.1"/>
    <property type="molecule type" value="Genomic_DNA"/>
</dbReference>
<keyword evidence="2" id="KW-1185">Reference proteome</keyword>
<gene>
    <name evidence="1" type="ORF">BerOc1_01270</name>
</gene>
<protein>
    <submittedName>
        <fullName evidence="1">Uncharacterized protein</fullName>
    </submittedName>
</protein>
<comment type="caution">
    <text evidence="1">The sequence shown here is derived from an EMBL/GenBank/DDBJ whole genome shotgun (WGS) entry which is preliminary data.</text>
</comment>
<proteinExistence type="predicted"/>
<sequence>MYIRMDTTQVEGGSVFGPLPEEDARERAMHWPGDVVDISEEAVKAFREAAIEPIKNGTFTLERLEARINTVRAEIAQIWGSALPDHEKHMQISARENEISLLQAGQFTFAKAGFALSV</sequence>
<dbReference type="OrthoDB" id="5465159at2"/>